<dbReference type="AlphaFoldDB" id="A0A1C3EN37"/>
<evidence type="ECO:0000313" key="2">
    <source>
        <dbReference type="Proteomes" id="UP000094828"/>
    </source>
</evidence>
<reference evidence="1 2" key="1">
    <citation type="submission" date="2016-05" db="EMBL/GenBank/DDBJ databases">
        <title>Genomic and physiological characterization of Planctopirus sp. isolated from fresh water lake.</title>
        <authorList>
            <person name="Subhash Y."/>
            <person name="Ramana C."/>
        </authorList>
    </citation>
    <scope>NUCLEOTIDE SEQUENCE [LARGE SCALE GENOMIC DNA]</scope>
    <source>
        <strain evidence="1 2">JC280</strain>
    </source>
</reference>
<protein>
    <submittedName>
        <fullName evidence="1">Uncharacterized protein</fullName>
    </submittedName>
</protein>
<accession>A0A1C3EN37</accession>
<sequence length="96" mass="10411">MWLYSVQNYVFVHIPNETIRNKSNAARIVPLSRGKTLFVVLMSVVPLPSCAVLNLDDSLLAPDQFLNFAGSSLCKLGMSGGGVKQCAPSIFPHDCT</sequence>
<comment type="caution">
    <text evidence="1">The sequence shown here is derived from an EMBL/GenBank/DDBJ whole genome shotgun (WGS) entry which is preliminary data.</text>
</comment>
<dbReference type="EMBL" id="LYDR01000039">
    <property type="protein sequence ID" value="ODA34650.1"/>
    <property type="molecule type" value="Genomic_DNA"/>
</dbReference>
<dbReference type="STRING" id="1841610.A6X21_02925"/>
<organism evidence="1 2">
    <name type="scientific">Planctopirus hydrillae</name>
    <dbReference type="NCBI Taxonomy" id="1841610"/>
    <lineage>
        <taxon>Bacteria</taxon>
        <taxon>Pseudomonadati</taxon>
        <taxon>Planctomycetota</taxon>
        <taxon>Planctomycetia</taxon>
        <taxon>Planctomycetales</taxon>
        <taxon>Planctomycetaceae</taxon>
        <taxon>Planctopirus</taxon>
    </lineage>
</organism>
<dbReference type="Proteomes" id="UP000094828">
    <property type="component" value="Unassembled WGS sequence"/>
</dbReference>
<keyword evidence="2" id="KW-1185">Reference proteome</keyword>
<evidence type="ECO:0000313" key="1">
    <source>
        <dbReference type="EMBL" id="ODA34650.1"/>
    </source>
</evidence>
<name>A0A1C3EN37_9PLAN</name>
<proteinExistence type="predicted"/>
<gene>
    <name evidence="1" type="ORF">A6X21_02925</name>
</gene>